<comment type="caution">
    <text evidence="2">The sequence shown here is derived from an EMBL/GenBank/DDBJ whole genome shotgun (WGS) entry which is preliminary data.</text>
</comment>
<feature type="compositionally biased region" description="Pro residues" evidence="1">
    <location>
        <begin position="98"/>
        <end position="107"/>
    </location>
</feature>
<name>A0A6G1BLZ3_9ORYZ</name>
<evidence type="ECO:0000256" key="1">
    <source>
        <dbReference type="SAM" id="MobiDB-lite"/>
    </source>
</evidence>
<proteinExistence type="predicted"/>
<dbReference type="EMBL" id="SPHZ02000012">
    <property type="protein sequence ID" value="KAF0889058.1"/>
    <property type="molecule type" value="Genomic_DNA"/>
</dbReference>
<feature type="compositionally biased region" description="Polar residues" evidence="1">
    <location>
        <begin position="83"/>
        <end position="96"/>
    </location>
</feature>
<dbReference type="AlphaFoldDB" id="A0A6G1BLZ3"/>
<organism evidence="2 3">
    <name type="scientific">Oryza meyeriana var. granulata</name>
    <dbReference type="NCBI Taxonomy" id="110450"/>
    <lineage>
        <taxon>Eukaryota</taxon>
        <taxon>Viridiplantae</taxon>
        <taxon>Streptophyta</taxon>
        <taxon>Embryophyta</taxon>
        <taxon>Tracheophyta</taxon>
        <taxon>Spermatophyta</taxon>
        <taxon>Magnoliopsida</taxon>
        <taxon>Liliopsida</taxon>
        <taxon>Poales</taxon>
        <taxon>Poaceae</taxon>
        <taxon>BOP clade</taxon>
        <taxon>Oryzoideae</taxon>
        <taxon>Oryzeae</taxon>
        <taxon>Oryzinae</taxon>
        <taxon>Oryza</taxon>
        <taxon>Oryza meyeriana</taxon>
    </lineage>
</organism>
<feature type="region of interest" description="Disordered" evidence="1">
    <location>
        <begin position="23"/>
        <end position="115"/>
    </location>
</feature>
<evidence type="ECO:0000313" key="3">
    <source>
        <dbReference type="Proteomes" id="UP000479710"/>
    </source>
</evidence>
<accession>A0A6G1BLZ3</accession>
<feature type="compositionally biased region" description="Low complexity" evidence="1">
    <location>
        <begin position="64"/>
        <end position="76"/>
    </location>
</feature>
<evidence type="ECO:0000313" key="2">
    <source>
        <dbReference type="EMBL" id="KAF0889058.1"/>
    </source>
</evidence>
<reference evidence="2 3" key="1">
    <citation type="submission" date="2019-11" db="EMBL/GenBank/DDBJ databases">
        <title>Whole genome sequence of Oryza granulata.</title>
        <authorList>
            <person name="Li W."/>
        </authorList>
    </citation>
    <scope>NUCLEOTIDE SEQUENCE [LARGE SCALE GENOMIC DNA]</scope>
    <source>
        <strain evidence="3">cv. Menghai</strain>
        <tissue evidence="2">Leaf</tissue>
    </source>
</reference>
<sequence>MADKLASLSAPEKVLSSIFSSLAAEQARNSGSPSEELSAGPPGFESNKKPRLENPVNVSDMGAPPFFGQVPQVQPQMGATPALGSTQPPTQANQAPGSFPPPPPPLPLLSQFVQNTGGMFGMGPFGMVSGSAPPPPPLPNIMSAGFPRPSGPPPPRLLTESQNQSQPQQQHSPQAPQQSLFSTGFFQPPGAGFFPPVQVQQSPSVQRQ</sequence>
<dbReference type="Proteomes" id="UP000479710">
    <property type="component" value="Unassembled WGS sequence"/>
</dbReference>
<protein>
    <submittedName>
        <fullName evidence="2">Uncharacterized protein</fullName>
    </submittedName>
</protein>
<feature type="compositionally biased region" description="Low complexity" evidence="1">
    <location>
        <begin position="161"/>
        <end position="208"/>
    </location>
</feature>
<feature type="region of interest" description="Disordered" evidence="1">
    <location>
        <begin position="127"/>
        <end position="208"/>
    </location>
</feature>
<gene>
    <name evidence="2" type="ORF">E2562_021114</name>
</gene>
<keyword evidence="3" id="KW-1185">Reference proteome</keyword>